<proteinExistence type="predicted"/>
<evidence type="ECO:0000313" key="1">
    <source>
        <dbReference type="EnsemblPlants" id="MELO3C030854.2.1"/>
    </source>
</evidence>
<sequence>MPEKTIFLSNIHLVVAFIFEIVYFFEDGDWNCVANTRLRMRSIGTKKPSGASSIEVDNKVSVSIHISIGTDILYSEDITDGFEVVEESMDHGIDQITVTHLKRQYKVINDNIFMLSYR</sequence>
<accession>A0A9I9E9V4</accession>
<name>A0A9I9E9V4_CUCME</name>
<dbReference type="Gramene" id="MELO3C030854.2.1">
    <property type="protein sequence ID" value="MELO3C030854.2.1"/>
    <property type="gene ID" value="MELO3C030854.2"/>
</dbReference>
<dbReference type="AlphaFoldDB" id="A0A9I9E9V4"/>
<organism evidence="1">
    <name type="scientific">Cucumis melo</name>
    <name type="common">Muskmelon</name>
    <dbReference type="NCBI Taxonomy" id="3656"/>
    <lineage>
        <taxon>Eukaryota</taxon>
        <taxon>Viridiplantae</taxon>
        <taxon>Streptophyta</taxon>
        <taxon>Embryophyta</taxon>
        <taxon>Tracheophyta</taxon>
        <taxon>Spermatophyta</taxon>
        <taxon>Magnoliopsida</taxon>
        <taxon>eudicotyledons</taxon>
        <taxon>Gunneridae</taxon>
        <taxon>Pentapetalae</taxon>
        <taxon>rosids</taxon>
        <taxon>fabids</taxon>
        <taxon>Cucurbitales</taxon>
        <taxon>Cucurbitaceae</taxon>
        <taxon>Benincaseae</taxon>
        <taxon>Cucumis</taxon>
    </lineage>
</organism>
<protein>
    <submittedName>
        <fullName evidence="1">Uncharacterized protein</fullName>
    </submittedName>
</protein>
<dbReference type="EnsemblPlants" id="MELO3C030854.2.1">
    <property type="protein sequence ID" value="MELO3C030854.2.1"/>
    <property type="gene ID" value="MELO3C030854.2"/>
</dbReference>
<reference evidence="1" key="1">
    <citation type="submission" date="2023-03" db="UniProtKB">
        <authorList>
            <consortium name="EnsemblPlants"/>
        </authorList>
    </citation>
    <scope>IDENTIFICATION</scope>
</reference>